<evidence type="ECO:0000256" key="3">
    <source>
        <dbReference type="ARBA" id="ARBA00008507"/>
    </source>
</evidence>
<protein>
    <submittedName>
        <fullName evidence="7">Tubulin domain-domain-containing protein</fullName>
    </submittedName>
</protein>
<comment type="caution">
    <text evidence="7">The sequence shown here is derived from an EMBL/GenBank/DDBJ whole genome shotgun (WGS) entry which is preliminary data.</text>
</comment>
<evidence type="ECO:0000259" key="6">
    <source>
        <dbReference type="Pfam" id="PF14881"/>
    </source>
</evidence>
<organism evidence="7 8">
    <name type="scientific">Protomyces lactucae-debilis</name>
    <dbReference type="NCBI Taxonomy" id="2754530"/>
    <lineage>
        <taxon>Eukaryota</taxon>
        <taxon>Fungi</taxon>
        <taxon>Dikarya</taxon>
        <taxon>Ascomycota</taxon>
        <taxon>Taphrinomycotina</taxon>
        <taxon>Taphrinomycetes</taxon>
        <taxon>Taphrinales</taxon>
        <taxon>Protomycetaceae</taxon>
        <taxon>Protomyces</taxon>
    </lineage>
</organism>
<dbReference type="AlphaFoldDB" id="A0A1Y2FKL1"/>
<evidence type="ECO:0000256" key="1">
    <source>
        <dbReference type="ARBA" id="ARBA00003757"/>
    </source>
</evidence>
<keyword evidence="8" id="KW-1185">Reference proteome</keyword>
<dbReference type="InterPro" id="IPR049942">
    <property type="entry name" value="DML1/Misato"/>
</dbReference>
<feature type="domain" description="DML1/Misato tubulin" evidence="6">
    <location>
        <begin position="110"/>
        <end position="270"/>
    </location>
</feature>
<sequence>MHEILTIQCGERANYLGTHFWNFQEPYFQESDSVLDHDVLYQHGISPTSLEIYLPRVLIYDCARNMGSLRKINQLYDTQVDTESGTEVVQPESFRVHPFQASLDETPDSSQLSDNSVRYWSDYNMQFYRPTSYLPIDTTAVERPLLTYEQGRAAFKERNGQANVMDEDFRAFAEQCDLMQGFNLISSTCDGWSGFTAELLLEMEDEFPKLSKFFVDAGRPTSMQHHFNRADALLVCHDIVDLIVPISTKTSWTGSALPGLWLDTITLPMRTKESPLRLSDLSSFLSPHNKIYHAQAGEQRLNAVHGSVQNKFEVVRGDEVSLTSKVLEGSLVTTFTHPQQQPMPAAFPEGVKETSSSLLHIPRGTRAWLRDLGRHIHQKQGRSGYTERKDVVAALKELEASYEEEFEQISDMSSDDDGF</sequence>
<keyword evidence="4" id="KW-0496">Mitochondrion</keyword>
<dbReference type="GeneID" id="63783372"/>
<dbReference type="Gene3D" id="3.40.50.1440">
    <property type="entry name" value="Tubulin/FtsZ, GTPase domain"/>
    <property type="match status" value="1"/>
</dbReference>
<name>A0A1Y2FKL1_PROLT</name>
<evidence type="ECO:0000259" key="5">
    <source>
        <dbReference type="Pfam" id="PF10644"/>
    </source>
</evidence>
<proteinExistence type="inferred from homology"/>
<dbReference type="SUPFAM" id="SSF52490">
    <property type="entry name" value="Tubulin nucleotide-binding domain-like"/>
    <property type="match status" value="1"/>
</dbReference>
<dbReference type="RefSeq" id="XP_040726516.1">
    <property type="nucleotide sequence ID" value="XM_040866773.1"/>
</dbReference>
<evidence type="ECO:0000313" key="8">
    <source>
        <dbReference type="Proteomes" id="UP000193685"/>
    </source>
</evidence>
<comment type="similarity">
    <text evidence="3">Belongs to the misato family.</text>
</comment>
<dbReference type="OrthoDB" id="271881at2759"/>
<evidence type="ECO:0000313" key="7">
    <source>
        <dbReference type="EMBL" id="ORY84498.1"/>
    </source>
</evidence>
<comment type="subcellular location">
    <subcellularLocation>
        <location evidence="2">Mitochondrion</location>
    </subcellularLocation>
</comment>
<dbReference type="OMA" id="QMYANES"/>
<dbReference type="Proteomes" id="UP000193685">
    <property type="component" value="Unassembled WGS sequence"/>
</dbReference>
<dbReference type="PANTHER" id="PTHR13391">
    <property type="entry name" value="MITOCHONDRIAL DISTRIBUTION REGULATOR MISATO"/>
    <property type="match status" value="1"/>
</dbReference>
<dbReference type="GO" id="GO:0005739">
    <property type="term" value="C:mitochondrion"/>
    <property type="evidence" value="ECO:0007669"/>
    <property type="project" value="UniProtKB-SubCell"/>
</dbReference>
<dbReference type="InterPro" id="IPR036525">
    <property type="entry name" value="Tubulin/FtsZ_GTPase_sf"/>
</dbReference>
<dbReference type="PANTHER" id="PTHR13391:SF0">
    <property type="entry name" value="PROTEIN MISATO HOMOLOG 1"/>
    <property type="match status" value="1"/>
</dbReference>
<dbReference type="InterPro" id="IPR019605">
    <property type="entry name" value="Misato_II_tubulin-like"/>
</dbReference>
<dbReference type="EMBL" id="MCFI01000006">
    <property type="protein sequence ID" value="ORY84498.1"/>
    <property type="molecule type" value="Genomic_DNA"/>
</dbReference>
<evidence type="ECO:0000256" key="2">
    <source>
        <dbReference type="ARBA" id="ARBA00004173"/>
    </source>
</evidence>
<dbReference type="GO" id="GO:0007005">
    <property type="term" value="P:mitochondrion organization"/>
    <property type="evidence" value="ECO:0007669"/>
    <property type="project" value="InterPro"/>
</dbReference>
<dbReference type="InterPro" id="IPR029209">
    <property type="entry name" value="DML1/Misato_tubulin"/>
</dbReference>
<feature type="domain" description="Misato Segment II tubulin-like" evidence="5">
    <location>
        <begin position="2"/>
        <end position="103"/>
    </location>
</feature>
<evidence type="ECO:0000256" key="4">
    <source>
        <dbReference type="ARBA" id="ARBA00023128"/>
    </source>
</evidence>
<comment type="function">
    <text evidence="1">Involved in the partitioning of the mitochondrial organelle and mitochondrial DNA (mtDNA) inheritance.</text>
</comment>
<reference evidence="7 8" key="1">
    <citation type="submission" date="2016-07" db="EMBL/GenBank/DDBJ databases">
        <title>Pervasive Adenine N6-methylation of Active Genes in Fungi.</title>
        <authorList>
            <consortium name="DOE Joint Genome Institute"/>
            <person name="Mondo S.J."/>
            <person name="Dannebaum R.O."/>
            <person name="Kuo R.C."/>
            <person name="Labutti K."/>
            <person name="Haridas S."/>
            <person name="Kuo A."/>
            <person name="Salamov A."/>
            <person name="Ahrendt S.R."/>
            <person name="Lipzen A."/>
            <person name="Sullivan W."/>
            <person name="Andreopoulos W.B."/>
            <person name="Clum A."/>
            <person name="Lindquist E."/>
            <person name="Daum C."/>
            <person name="Ramamoorthy G.K."/>
            <person name="Gryganskyi A."/>
            <person name="Culley D."/>
            <person name="Magnuson J.K."/>
            <person name="James T.Y."/>
            <person name="O'Malley M.A."/>
            <person name="Stajich J.E."/>
            <person name="Spatafora J.W."/>
            <person name="Visel A."/>
            <person name="Grigoriev I.V."/>
        </authorList>
    </citation>
    <scope>NUCLEOTIDE SEQUENCE [LARGE SCALE GENOMIC DNA]</scope>
    <source>
        <strain evidence="7 8">12-1054</strain>
    </source>
</reference>
<dbReference type="Pfam" id="PF10644">
    <property type="entry name" value="Misat_Tub_SegII"/>
    <property type="match status" value="1"/>
</dbReference>
<gene>
    <name evidence="7" type="ORF">BCR37DRAFT_270727</name>
</gene>
<dbReference type="Pfam" id="PF14881">
    <property type="entry name" value="Tubulin_3"/>
    <property type="match status" value="1"/>
</dbReference>
<accession>A0A1Y2FKL1</accession>